<dbReference type="Pfam" id="PF01734">
    <property type="entry name" value="Patatin"/>
    <property type="match status" value="1"/>
</dbReference>
<dbReference type="EMBL" id="MAYG01000001">
    <property type="protein sequence ID" value="OCA75291.1"/>
    <property type="molecule type" value="Genomic_DNA"/>
</dbReference>
<dbReference type="InterPro" id="IPR016035">
    <property type="entry name" value="Acyl_Trfase/lysoPLipase"/>
</dbReference>
<dbReference type="RefSeq" id="WP_065399261.1">
    <property type="nucleotide sequence ID" value="NZ_MAYG01000001.1"/>
</dbReference>
<dbReference type="Proteomes" id="UP000093432">
    <property type="component" value="Unassembled WGS sequence"/>
</dbReference>
<dbReference type="InterPro" id="IPR002641">
    <property type="entry name" value="PNPLA_dom"/>
</dbReference>
<accession>A0A1B8ZUN2</accession>
<gene>
    <name evidence="4" type="ORF">BBI00_13545</name>
</gene>
<dbReference type="AlphaFoldDB" id="A0A1B8ZUN2"/>
<proteinExistence type="predicted"/>
<protein>
    <submittedName>
        <fullName evidence="4">Phospholipase</fullName>
    </submittedName>
</protein>
<sequence>MNEKFKRAVIFSGGGTRLMIYLGIYAALDELGMKPDVLVASCGGSFAATVINAFPDHASRKEYMKSEEYFQFVSKTVLTRHKKLSEIGLFSLKKCFDKRKAPFIEDVFNRYIVEMPQNLSECFPSIKNTQFSKEIPTVIIGSELLFTPKESRQKRNEKKLFRKVIFTDSHTAAKIKAEHIAITFNSFKNSAVEKDSVIMTDFSILESTRASISDMFYVSPVFLRQSYFMGGVIDLVPVELARHISNEIITEKKQAYTPIEESLIRSVFGFSANERLKETNRIAADFQIDTTNIKQDLNGHYMEKGINWRKLELDFSFPKSYQQFVQDMEMQWQYGFDQTVKDFRKIKY</sequence>
<dbReference type="Gene3D" id="3.40.1090.10">
    <property type="entry name" value="Cytosolic phospholipase A2 catalytic domain"/>
    <property type="match status" value="1"/>
</dbReference>
<dbReference type="OrthoDB" id="697183at2"/>
<dbReference type="GO" id="GO:0006629">
    <property type="term" value="P:lipid metabolic process"/>
    <property type="evidence" value="ECO:0007669"/>
    <property type="project" value="UniProtKB-KW"/>
</dbReference>
<reference evidence="5" key="1">
    <citation type="submission" date="2016-07" db="EMBL/GenBank/DDBJ databases">
        <authorList>
            <person name="Florea S."/>
            <person name="Webb J.S."/>
            <person name="Jaromczyk J."/>
            <person name="Schardl C.L."/>
        </authorList>
    </citation>
    <scope>NUCLEOTIDE SEQUENCE [LARGE SCALE GENOMIC DNA]</scope>
    <source>
        <strain evidence="5">CC-VM-7</strain>
    </source>
</reference>
<evidence type="ECO:0000313" key="4">
    <source>
        <dbReference type="EMBL" id="OCA75291.1"/>
    </source>
</evidence>
<evidence type="ECO:0000256" key="1">
    <source>
        <dbReference type="ARBA" id="ARBA00023098"/>
    </source>
</evidence>
<dbReference type="STRING" id="651561.BBI00_13545"/>
<dbReference type="PROSITE" id="PS51635">
    <property type="entry name" value="PNPLA"/>
    <property type="match status" value="1"/>
</dbReference>
<comment type="caution">
    <text evidence="4">The sequence shown here is derived from an EMBL/GenBank/DDBJ whole genome shotgun (WGS) entry which is preliminary data.</text>
</comment>
<evidence type="ECO:0000256" key="2">
    <source>
        <dbReference type="PROSITE-ProRule" id="PRU01161"/>
    </source>
</evidence>
<dbReference type="SUPFAM" id="SSF52151">
    <property type="entry name" value="FabD/lysophospholipase-like"/>
    <property type="match status" value="1"/>
</dbReference>
<name>A0A1B8ZUN2_9FLAO</name>
<comment type="caution">
    <text evidence="2">Lacks conserved residue(s) required for the propagation of feature annotation.</text>
</comment>
<keyword evidence="1" id="KW-0443">Lipid metabolism</keyword>
<feature type="domain" description="PNPLA" evidence="3">
    <location>
        <begin position="9"/>
        <end position="242"/>
    </location>
</feature>
<evidence type="ECO:0000259" key="3">
    <source>
        <dbReference type="PROSITE" id="PS51635"/>
    </source>
</evidence>
<organism evidence="4 5">
    <name type="scientific">Chryseobacterium arthrosphaerae</name>
    <dbReference type="NCBI Taxonomy" id="651561"/>
    <lineage>
        <taxon>Bacteria</taxon>
        <taxon>Pseudomonadati</taxon>
        <taxon>Bacteroidota</taxon>
        <taxon>Flavobacteriia</taxon>
        <taxon>Flavobacteriales</taxon>
        <taxon>Weeksellaceae</taxon>
        <taxon>Chryseobacterium group</taxon>
        <taxon>Chryseobacterium</taxon>
    </lineage>
</organism>
<evidence type="ECO:0000313" key="5">
    <source>
        <dbReference type="Proteomes" id="UP000093432"/>
    </source>
</evidence>